<keyword evidence="1" id="KW-0472">Membrane</keyword>
<evidence type="ECO:0000256" key="1">
    <source>
        <dbReference type="SAM" id="Phobius"/>
    </source>
</evidence>
<keyword evidence="1" id="KW-0812">Transmembrane</keyword>
<organism evidence="3 4">
    <name type="scientific">Tichowtungia aerotolerans</name>
    <dbReference type="NCBI Taxonomy" id="2697043"/>
    <lineage>
        <taxon>Bacteria</taxon>
        <taxon>Pseudomonadati</taxon>
        <taxon>Kiritimatiellota</taxon>
        <taxon>Tichowtungiia</taxon>
        <taxon>Tichowtungiales</taxon>
        <taxon>Tichowtungiaceae</taxon>
        <taxon>Tichowtungia</taxon>
    </lineage>
</organism>
<dbReference type="RefSeq" id="WP_160625962.1">
    <property type="nucleotide sequence ID" value="NZ_CP047593.1"/>
</dbReference>
<gene>
    <name evidence="3" type="ORF">GT409_00190</name>
</gene>
<feature type="transmembrane region" description="Helical" evidence="1">
    <location>
        <begin position="13"/>
        <end position="33"/>
    </location>
</feature>
<dbReference type="Proteomes" id="UP000464954">
    <property type="component" value="Chromosome"/>
</dbReference>
<evidence type="ECO:0000313" key="4">
    <source>
        <dbReference type="Proteomes" id="UP000464954"/>
    </source>
</evidence>
<evidence type="ECO:0000259" key="2">
    <source>
        <dbReference type="Pfam" id="PF02470"/>
    </source>
</evidence>
<accession>A0A6P1M6U9</accession>
<keyword evidence="4" id="KW-1185">Reference proteome</keyword>
<reference evidence="3 4" key="1">
    <citation type="submission" date="2020-01" db="EMBL/GenBank/DDBJ databases">
        <title>Ponticoccus aerotolerans gen. nov., sp. nov., an anaerobic bacterium and proposal of Ponticoccusceae fam. nov., Ponticoccusles ord. nov. and Ponticoccuse classis nov. in the phylum Kiritimatiellaeota.</title>
        <authorList>
            <person name="Zhou L.Y."/>
            <person name="Du Z.J."/>
        </authorList>
    </citation>
    <scope>NUCLEOTIDE SEQUENCE [LARGE SCALE GENOMIC DNA]</scope>
    <source>
        <strain evidence="3 4">S-5007</strain>
    </source>
</reference>
<dbReference type="EMBL" id="CP047593">
    <property type="protein sequence ID" value="QHI67928.1"/>
    <property type="molecule type" value="Genomic_DNA"/>
</dbReference>
<dbReference type="KEGG" id="taer:GT409_00190"/>
<dbReference type="Pfam" id="PF02470">
    <property type="entry name" value="MlaD"/>
    <property type="match status" value="1"/>
</dbReference>
<proteinExistence type="predicted"/>
<dbReference type="InterPro" id="IPR003399">
    <property type="entry name" value="Mce/MlaD"/>
</dbReference>
<dbReference type="PANTHER" id="PTHR33371:SF4">
    <property type="entry name" value="INTERMEMBRANE PHOSPHOLIPID TRANSPORT SYSTEM BINDING PROTEIN MLAD"/>
    <property type="match status" value="1"/>
</dbReference>
<evidence type="ECO:0000313" key="3">
    <source>
        <dbReference type="EMBL" id="QHI67928.1"/>
    </source>
</evidence>
<protein>
    <submittedName>
        <fullName evidence="3">MCE family protein</fullName>
    </submittedName>
</protein>
<keyword evidence="1" id="KW-1133">Transmembrane helix</keyword>
<sequence>MPDKYKKDLSIEVLVGMFMFVILIALGVFTIVLSRQNFLQKKYPVRVIFSEVGGLREGDNVFLRGTKVGIVKATYLENNHVIVESDLEVPVEFREGYKVEVVASSMLGGKLLKLYEGPLGAPALPPSTTIMGDEPIDILQELGDAVGEFKAMTRKVTAGEGTLGRLLSDDEMYKSLKTMVDNLNVISAKLSNGEGTIGKLIQDETIYNDVQKTVANLSDVSERLVNGKGTLGRLLSEDDALYADVSSAAANIREITEKIRSGEGTLGKLMEDDQMYVEAQKLFEELRAAIDDMRETSPVTTFSSVVFGAF</sequence>
<dbReference type="AlphaFoldDB" id="A0A6P1M6U9"/>
<dbReference type="PANTHER" id="PTHR33371">
    <property type="entry name" value="INTERMEMBRANE PHOSPHOLIPID TRANSPORT SYSTEM BINDING PROTEIN MLAD-RELATED"/>
    <property type="match status" value="1"/>
</dbReference>
<dbReference type="InterPro" id="IPR052336">
    <property type="entry name" value="MlaD_Phospholipid_Transporter"/>
</dbReference>
<name>A0A6P1M6U9_9BACT</name>
<feature type="domain" description="Mce/MlaD" evidence="2">
    <location>
        <begin position="42"/>
        <end position="115"/>
    </location>
</feature>